<evidence type="ECO:0000256" key="1">
    <source>
        <dbReference type="SAM" id="Phobius"/>
    </source>
</evidence>
<evidence type="ECO:0000313" key="4">
    <source>
        <dbReference type="Proteomes" id="UP000054560"/>
    </source>
</evidence>
<keyword evidence="1" id="KW-1133">Transmembrane helix</keyword>
<protein>
    <submittedName>
        <fullName evidence="3">Uncharacterized protein</fullName>
    </submittedName>
</protein>
<feature type="transmembrane region" description="Helical" evidence="1">
    <location>
        <begin position="274"/>
        <end position="296"/>
    </location>
</feature>
<dbReference type="AlphaFoldDB" id="A0A0L0GA43"/>
<sequence>MKIQTSLLLAVAAIAATLIPHVAAQNNAEIISRQYEALRSAENIQKLKAAHTERGSGGYFPMANELDMQVLQNLVNADAAYARVNRKGPPPPARRHAAEMKASDLHNVANEAYADMINKRRSEREAENAGGSLSRERIDFTKHIVSQKEIKDRMEMSARERRQADGDQLRMGIVRDADNGGLSSLYRKFNKGTEGHGETNIHPYDKRVLDYFAFIKSQQHVASDGSVYDPVAPVRGVDANEDAIDSKEVAQVVSPFSGFGAYVGMDGNTNALEVALGVTWGLILLCVLLAAIVFFLRRWREKRPEDYQSITDLSKSGTTTKRTTGYELMRDTEDSKANDGNVYY</sequence>
<keyword evidence="2" id="KW-0732">Signal</keyword>
<keyword evidence="1" id="KW-0472">Membrane</keyword>
<dbReference type="RefSeq" id="XP_014159772.1">
    <property type="nucleotide sequence ID" value="XM_014304297.1"/>
</dbReference>
<evidence type="ECO:0000256" key="2">
    <source>
        <dbReference type="SAM" id="SignalP"/>
    </source>
</evidence>
<proteinExistence type="predicted"/>
<dbReference type="Proteomes" id="UP000054560">
    <property type="component" value="Unassembled WGS sequence"/>
</dbReference>
<keyword evidence="4" id="KW-1185">Reference proteome</keyword>
<keyword evidence="1" id="KW-0812">Transmembrane</keyword>
<feature type="signal peptide" evidence="2">
    <location>
        <begin position="1"/>
        <end position="24"/>
    </location>
</feature>
<dbReference type="GeneID" id="25902483"/>
<name>A0A0L0GA43_9EUKA</name>
<gene>
    <name evidence="3" type="ORF">SARC_01979</name>
</gene>
<dbReference type="EMBL" id="KQ241680">
    <property type="protein sequence ID" value="KNC85870.1"/>
    <property type="molecule type" value="Genomic_DNA"/>
</dbReference>
<reference evidence="3 4" key="1">
    <citation type="submission" date="2011-02" db="EMBL/GenBank/DDBJ databases">
        <title>The Genome Sequence of Sphaeroforma arctica JP610.</title>
        <authorList>
            <consortium name="The Broad Institute Genome Sequencing Platform"/>
            <person name="Russ C."/>
            <person name="Cuomo C."/>
            <person name="Young S.K."/>
            <person name="Zeng Q."/>
            <person name="Gargeya S."/>
            <person name="Alvarado L."/>
            <person name="Berlin A."/>
            <person name="Chapman S.B."/>
            <person name="Chen Z."/>
            <person name="Freedman E."/>
            <person name="Gellesch M."/>
            <person name="Goldberg J."/>
            <person name="Griggs A."/>
            <person name="Gujja S."/>
            <person name="Heilman E."/>
            <person name="Heiman D."/>
            <person name="Howarth C."/>
            <person name="Mehta T."/>
            <person name="Neiman D."/>
            <person name="Pearson M."/>
            <person name="Roberts A."/>
            <person name="Saif S."/>
            <person name="Shea T."/>
            <person name="Shenoy N."/>
            <person name="Sisk P."/>
            <person name="Stolte C."/>
            <person name="Sykes S."/>
            <person name="White J."/>
            <person name="Yandava C."/>
            <person name="Burger G."/>
            <person name="Gray M.W."/>
            <person name="Holland P.W.H."/>
            <person name="King N."/>
            <person name="Lang F.B.F."/>
            <person name="Roger A.J."/>
            <person name="Ruiz-Trillo I."/>
            <person name="Haas B."/>
            <person name="Nusbaum C."/>
            <person name="Birren B."/>
        </authorList>
    </citation>
    <scope>NUCLEOTIDE SEQUENCE [LARGE SCALE GENOMIC DNA]</scope>
    <source>
        <strain evidence="3 4">JP610</strain>
    </source>
</reference>
<evidence type="ECO:0000313" key="3">
    <source>
        <dbReference type="EMBL" id="KNC85870.1"/>
    </source>
</evidence>
<feature type="chain" id="PRO_5005538789" evidence="2">
    <location>
        <begin position="25"/>
        <end position="344"/>
    </location>
</feature>
<accession>A0A0L0GA43</accession>
<organism evidence="3 4">
    <name type="scientific">Sphaeroforma arctica JP610</name>
    <dbReference type="NCBI Taxonomy" id="667725"/>
    <lineage>
        <taxon>Eukaryota</taxon>
        <taxon>Ichthyosporea</taxon>
        <taxon>Ichthyophonida</taxon>
        <taxon>Sphaeroforma</taxon>
    </lineage>
</organism>